<gene>
    <name evidence="2" type="ORF">DIT68_03235</name>
</gene>
<accession>A0A2U2XEN0</accession>
<feature type="domain" description="Phospholipid/glycerol acyltransferase" evidence="1">
    <location>
        <begin position="83"/>
        <end position="199"/>
    </location>
</feature>
<evidence type="ECO:0000259" key="1">
    <source>
        <dbReference type="SMART" id="SM00563"/>
    </source>
</evidence>
<keyword evidence="2" id="KW-0012">Acyltransferase</keyword>
<dbReference type="RefSeq" id="WP_109358378.1">
    <property type="nucleotide sequence ID" value="NZ_QFRJ01000002.1"/>
</dbReference>
<dbReference type="Proteomes" id="UP000245370">
    <property type="component" value="Unassembled WGS sequence"/>
</dbReference>
<reference evidence="2 3" key="1">
    <citation type="submission" date="2018-05" db="EMBL/GenBank/DDBJ databases">
        <title>Brumimicrobium oceani sp. nov., isolated from coastal sediment.</title>
        <authorList>
            <person name="Kou Y."/>
        </authorList>
    </citation>
    <scope>NUCLEOTIDE SEQUENCE [LARGE SCALE GENOMIC DNA]</scope>
    <source>
        <strain evidence="2 3">C305</strain>
    </source>
</reference>
<keyword evidence="2" id="KW-0808">Transferase</keyword>
<keyword evidence="3" id="KW-1185">Reference proteome</keyword>
<proteinExistence type="predicted"/>
<dbReference type="SMART" id="SM00563">
    <property type="entry name" value="PlsC"/>
    <property type="match status" value="1"/>
</dbReference>
<name>A0A2U2XEN0_9FLAO</name>
<organism evidence="2 3">
    <name type="scientific">Brumimicrobium oceani</name>
    <dbReference type="NCBI Taxonomy" id="2100725"/>
    <lineage>
        <taxon>Bacteria</taxon>
        <taxon>Pseudomonadati</taxon>
        <taxon>Bacteroidota</taxon>
        <taxon>Flavobacteriia</taxon>
        <taxon>Flavobacteriales</taxon>
        <taxon>Crocinitomicaceae</taxon>
        <taxon>Brumimicrobium</taxon>
    </lineage>
</organism>
<evidence type="ECO:0000313" key="2">
    <source>
        <dbReference type="EMBL" id="PWH86266.1"/>
    </source>
</evidence>
<dbReference type="EMBL" id="QFRJ01000002">
    <property type="protein sequence ID" value="PWH86266.1"/>
    <property type="molecule type" value="Genomic_DNA"/>
</dbReference>
<dbReference type="InterPro" id="IPR002123">
    <property type="entry name" value="Plipid/glycerol_acylTrfase"/>
</dbReference>
<reference evidence="2 3" key="2">
    <citation type="submission" date="2018-05" db="EMBL/GenBank/DDBJ databases">
        <authorList>
            <person name="Lanie J.A."/>
            <person name="Ng W.-L."/>
            <person name="Kazmierczak K.M."/>
            <person name="Andrzejewski T.M."/>
            <person name="Davidsen T.M."/>
            <person name="Wayne K.J."/>
            <person name="Tettelin H."/>
            <person name="Glass J.I."/>
            <person name="Rusch D."/>
            <person name="Podicherti R."/>
            <person name="Tsui H.-C.T."/>
            <person name="Winkler M.E."/>
        </authorList>
    </citation>
    <scope>NUCLEOTIDE SEQUENCE [LARGE SCALE GENOMIC DNA]</scope>
    <source>
        <strain evidence="2 3">C305</strain>
    </source>
</reference>
<protein>
    <submittedName>
        <fullName evidence="2">Glycerol acyltransferase</fullName>
    </submittedName>
</protein>
<evidence type="ECO:0000313" key="3">
    <source>
        <dbReference type="Proteomes" id="UP000245370"/>
    </source>
</evidence>
<dbReference type="GO" id="GO:0016746">
    <property type="term" value="F:acyltransferase activity"/>
    <property type="evidence" value="ECO:0007669"/>
    <property type="project" value="UniProtKB-KW"/>
</dbReference>
<dbReference type="SUPFAM" id="SSF69593">
    <property type="entry name" value="Glycerol-3-phosphate (1)-acyltransferase"/>
    <property type="match status" value="1"/>
</dbReference>
<dbReference type="Pfam" id="PF19576">
    <property type="entry name" value="Acyltransf_2"/>
    <property type="match status" value="1"/>
</dbReference>
<dbReference type="InterPro" id="IPR045746">
    <property type="entry name" value="ACT14924-like_Acyltransf_dom"/>
</dbReference>
<sequence length="272" mass="31181">MSKQKKIIDVKQVIHEKNPKLLKFLPGFTVRYLQKILQEKDVNQFVHDHKNDTPIEFCLAVMEKFSIDLSYEGLENVPEKGGAILTMNHPLGGMDAMALVAVVHKKRPDVKFVVNDVLMHLENLQPIFVGVNKHGGNAASSLKKVDETFQGDELLCIFPAGLVSRKTDGEIKDLKWKKTFVTRSIKYNKTIIPVHIDGELTNFFYNMYSIRKKLGVKANIEMLYLVNELYKQHNKKIKIKFGAPLYAGDFDKSKSHDEWAQYVKGKVYELKD</sequence>
<dbReference type="OrthoDB" id="1113830at2"/>
<comment type="caution">
    <text evidence="2">The sequence shown here is derived from an EMBL/GenBank/DDBJ whole genome shotgun (WGS) entry which is preliminary data.</text>
</comment>
<dbReference type="AlphaFoldDB" id="A0A2U2XEN0"/>